<dbReference type="KEGG" id="pson:JI735_34270"/>
<accession>A0A974PJM4</accession>
<gene>
    <name evidence="1" type="ORF">JI735_34270</name>
</gene>
<keyword evidence="2" id="KW-1185">Reference proteome</keyword>
<organism evidence="1 2">
    <name type="scientific">Paenibacillus sonchi</name>
    <dbReference type="NCBI Taxonomy" id="373687"/>
    <lineage>
        <taxon>Bacteria</taxon>
        <taxon>Bacillati</taxon>
        <taxon>Bacillota</taxon>
        <taxon>Bacilli</taxon>
        <taxon>Bacillales</taxon>
        <taxon>Paenibacillaceae</taxon>
        <taxon>Paenibacillus</taxon>
        <taxon>Paenibacillus sonchi group</taxon>
    </lineage>
</organism>
<dbReference type="RefSeq" id="WP_039832794.1">
    <property type="nucleotide sequence ID" value="NZ_CP068596.1"/>
</dbReference>
<protein>
    <submittedName>
        <fullName evidence="1">Uncharacterized protein</fullName>
    </submittedName>
</protein>
<proteinExistence type="predicted"/>
<evidence type="ECO:0000313" key="1">
    <source>
        <dbReference type="EMBL" id="QQZ64507.1"/>
    </source>
</evidence>
<sequence>MVIIHSVQVGRTITRKQSCPKSIAVELKVLDHFTVFFAGIGAFQFGTKPFVFENILKSAVSAYSKYVRDLEEPQPMLHLRGAEAIQPFKQL</sequence>
<evidence type="ECO:0000313" key="2">
    <source>
        <dbReference type="Proteomes" id="UP000595841"/>
    </source>
</evidence>
<geneLocation type="plasmid" evidence="1 2">
    <name>unnamed1</name>
</geneLocation>
<dbReference type="Proteomes" id="UP000595841">
    <property type="component" value="Plasmid unnamed1"/>
</dbReference>
<name>A0A974PJM4_9BACL</name>
<dbReference type="EMBL" id="CP068596">
    <property type="protein sequence ID" value="QQZ64507.1"/>
    <property type="molecule type" value="Genomic_DNA"/>
</dbReference>
<keyword evidence="1" id="KW-0614">Plasmid</keyword>
<dbReference type="AlphaFoldDB" id="A0A974PJM4"/>
<reference evidence="1 2" key="1">
    <citation type="submission" date="2021-01" db="EMBL/GenBank/DDBJ databases">
        <title>Whole genome sequence of Paenibacillus sonchi LMG 24727 for comparative genomics.</title>
        <authorList>
            <person name="Lee G."/>
            <person name="Kim M.-J."/>
            <person name="Lim K."/>
            <person name="Shin J.-H."/>
        </authorList>
    </citation>
    <scope>NUCLEOTIDE SEQUENCE [LARGE SCALE GENOMIC DNA]</scope>
    <source>
        <strain evidence="1 2">LMG 24727</strain>
        <plasmid evidence="1 2">unnamed1</plasmid>
    </source>
</reference>